<comment type="pathway">
    <text evidence="2">Amino-acid biosynthesis; L-tryptophan biosynthesis; L-tryptophan from chorismate: step 4/5.</text>
</comment>
<keyword evidence="4" id="KW-0028">Amino-acid biosynthesis</keyword>
<dbReference type="InterPro" id="IPR011060">
    <property type="entry name" value="RibuloseP-bd_barrel"/>
</dbReference>
<keyword evidence="7" id="KW-0057">Aromatic amino acid biosynthesis</keyword>
<evidence type="ECO:0000256" key="8">
    <source>
        <dbReference type="ARBA" id="ARBA00023239"/>
    </source>
</evidence>
<evidence type="ECO:0000256" key="2">
    <source>
        <dbReference type="ARBA" id="ARBA00004696"/>
    </source>
</evidence>
<dbReference type="SUPFAM" id="SSF51366">
    <property type="entry name" value="Ribulose-phoshate binding barrel"/>
    <property type="match status" value="1"/>
</dbReference>
<evidence type="ECO:0000256" key="4">
    <source>
        <dbReference type="ARBA" id="ARBA00022605"/>
    </source>
</evidence>
<evidence type="ECO:0000256" key="6">
    <source>
        <dbReference type="ARBA" id="ARBA00022822"/>
    </source>
</evidence>
<dbReference type="EC" id="4.1.1.48" evidence="3"/>
<dbReference type="RefSeq" id="WP_012123469.1">
    <property type="nucleotide sequence ID" value="NC_009776.1"/>
</dbReference>
<dbReference type="EMBL" id="CP000816">
    <property type="protein sequence ID" value="ABU82505.1"/>
    <property type="molecule type" value="Genomic_DNA"/>
</dbReference>
<keyword evidence="5" id="KW-0210">Decarboxylase</keyword>
<dbReference type="UniPathway" id="UPA00035">
    <property type="reaction ID" value="UER00043"/>
</dbReference>
<comment type="catalytic activity">
    <reaction evidence="1">
        <text>1-(2-carboxyphenylamino)-1-deoxy-D-ribulose 5-phosphate + H(+) = (1S,2R)-1-C-(indol-3-yl)glycerol 3-phosphate + CO2 + H2O</text>
        <dbReference type="Rhea" id="RHEA:23476"/>
        <dbReference type="ChEBI" id="CHEBI:15377"/>
        <dbReference type="ChEBI" id="CHEBI:15378"/>
        <dbReference type="ChEBI" id="CHEBI:16526"/>
        <dbReference type="ChEBI" id="CHEBI:58613"/>
        <dbReference type="ChEBI" id="CHEBI:58866"/>
        <dbReference type="EC" id="4.1.1.48"/>
    </reaction>
</comment>
<dbReference type="AlphaFoldDB" id="A8AC53"/>
<keyword evidence="8 10" id="KW-0456">Lyase</keyword>
<dbReference type="InterPro" id="IPR013798">
    <property type="entry name" value="Indole-3-glycerol_P_synth_dom"/>
</dbReference>
<organism evidence="10 11">
    <name type="scientific">Ignicoccus hospitalis (strain KIN4/I / DSM 18386 / JCM 14125)</name>
    <dbReference type="NCBI Taxonomy" id="453591"/>
    <lineage>
        <taxon>Archaea</taxon>
        <taxon>Thermoproteota</taxon>
        <taxon>Thermoprotei</taxon>
        <taxon>Desulfurococcales</taxon>
        <taxon>Desulfurococcaceae</taxon>
        <taxon>Ignicoccus</taxon>
    </lineage>
</organism>
<evidence type="ECO:0000256" key="1">
    <source>
        <dbReference type="ARBA" id="ARBA00001633"/>
    </source>
</evidence>
<dbReference type="GeneID" id="5561837"/>
<dbReference type="KEGG" id="iho:Igni_1329"/>
<keyword evidence="6" id="KW-0822">Tryptophan biosynthesis</keyword>
<feature type="domain" description="Indole-3-glycerol phosphate synthase" evidence="9">
    <location>
        <begin position="2"/>
        <end position="235"/>
    </location>
</feature>
<evidence type="ECO:0000313" key="10">
    <source>
        <dbReference type="EMBL" id="ABU82505.1"/>
    </source>
</evidence>
<sequence>MLEKIIDITVKRVEEERKRLALPKRFKPVRDFRGSLERGAFAVIAEFKPSSPSGVKARWGLLEYLERVKAADALSVLTEPRFFKGSYYNLARAATLTDKPILFKDFVVDPFQIEAAYAFGADAVLLMIDVLGEDDLKYMALKAKSLGLQTLVEVSKPEDASVSEEAWVDVLGVNSRDFKTLKTDIKRIFKATRYIAERAFPLAESGVKGSRDAYELALRGYRGALVGTSLMESPDPLGSLLSIKRAGSAGLGRI</sequence>
<dbReference type="CDD" id="cd00331">
    <property type="entry name" value="IGPS"/>
    <property type="match status" value="1"/>
</dbReference>
<dbReference type="STRING" id="453591.Igni_1329"/>
<dbReference type="OrthoDB" id="15223at2157"/>
<dbReference type="Proteomes" id="UP000000262">
    <property type="component" value="Chromosome"/>
</dbReference>
<dbReference type="HOGENOM" id="CLU_034247_0_1_2"/>
<dbReference type="GO" id="GO:0004640">
    <property type="term" value="F:phosphoribosylanthranilate isomerase activity"/>
    <property type="evidence" value="ECO:0007669"/>
    <property type="project" value="TreeGrafter"/>
</dbReference>
<dbReference type="PANTHER" id="PTHR22854:SF2">
    <property type="entry name" value="INDOLE-3-GLYCEROL-PHOSPHATE SYNTHASE"/>
    <property type="match status" value="1"/>
</dbReference>
<dbReference type="Pfam" id="PF00218">
    <property type="entry name" value="IGPS"/>
    <property type="match status" value="1"/>
</dbReference>
<reference evidence="10 11" key="1">
    <citation type="journal article" date="2008" name="Genome Biol.">
        <title>A genomic analysis of the archaeal system Ignicoccus hospitalis-Nanoarchaeum equitans.</title>
        <authorList>
            <person name="Podar M."/>
            <person name="Anderson I."/>
            <person name="Makarova K.S."/>
            <person name="Elkins J.G."/>
            <person name="Ivanova N."/>
            <person name="Wall M.A."/>
            <person name="Lykidis A."/>
            <person name="Mavromatis K."/>
            <person name="Sun H."/>
            <person name="Hudson M.E."/>
            <person name="Chen W."/>
            <person name="Deciu C."/>
            <person name="Hutchison D."/>
            <person name="Eads J.R."/>
            <person name="Anderson A."/>
            <person name="Fernandes F."/>
            <person name="Szeto E."/>
            <person name="Lapidus A."/>
            <person name="Kyrpides N.C."/>
            <person name="Saier M.H.Jr."/>
            <person name="Richardson P.M."/>
            <person name="Rachel R."/>
            <person name="Huber H."/>
            <person name="Eisen J.A."/>
            <person name="Koonin E.V."/>
            <person name="Keller M."/>
            <person name="Stetter K.O."/>
        </authorList>
    </citation>
    <scope>NUCLEOTIDE SEQUENCE [LARGE SCALE GENOMIC DNA]</scope>
    <source>
        <strain evidence="11">KIN4/I / DSM 18386 / JCM 14125</strain>
    </source>
</reference>
<evidence type="ECO:0000256" key="5">
    <source>
        <dbReference type="ARBA" id="ARBA00022793"/>
    </source>
</evidence>
<gene>
    <name evidence="10" type="ordered locus">Igni_1329</name>
</gene>
<name>A8AC53_IGNH4</name>
<dbReference type="Gene3D" id="3.20.20.70">
    <property type="entry name" value="Aldolase class I"/>
    <property type="match status" value="1"/>
</dbReference>
<dbReference type="GO" id="GO:0004425">
    <property type="term" value="F:indole-3-glycerol-phosphate synthase activity"/>
    <property type="evidence" value="ECO:0007669"/>
    <property type="project" value="UniProtKB-EC"/>
</dbReference>
<dbReference type="eggNOG" id="arCOG01088">
    <property type="taxonomic scope" value="Archaea"/>
</dbReference>
<evidence type="ECO:0000256" key="7">
    <source>
        <dbReference type="ARBA" id="ARBA00023141"/>
    </source>
</evidence>
<evidence type="ECO:0000256" key="3">
    <source>
        <dbReference type="ARBA" id="ARBA00012362"/>
    </source>
</evidence>
<dbReference type="InterPro" id="IPR013785">
    <property type="entry name" value="Aldolase_TIM"/>
</dbReference>
<evidence type="ECO:0000259" key="9">
    <source>
        <dbReference type="Pfam" id="PF00218"/>
    </source>
</evidence>
<accession>A8AC53</accession>
<dbReference type="InterPro" id="IPR045186">
    <property type="entry name" value="Indole-3-glycerol_P_synth"/>
</dbReference>
<proteinExistence type="predicted"/>
<dbReference type="PhylomeDB" id="A8AC53"/>
<protein>
    <recommendedName>
        <fullName evidence="3">indole-3-glycerol-phosphate synthase</fullName>
        <ecNumber evidence="3">4.1.1.48</ecNumber>
    </recommendedName>
</protein>
<dbReference type="GO" id="GO:0000162">
    <property type="term" value="P:L-tryptophan biosynthetic process"/>
    <property type="evidence" value="ECO:0007669"/>
    <property type="project" value="UniProtKB-UniPathway"/>
</dbReference>
<dbReference type="PANTHER" id="PTHR22854">
    <property type="entry name" value="TRYPTOPHAN BIOSYNTHESIS PROTEIN"/>
    <property type="match status" value="1"/>
</dbReference>
<keyword evidence="11" id="KW-1185">Reference proteome</keyword>
<evidence type="ECO:0000313" key="11">
    <source>
        <dbReference type="Proteomes" id="UP000000262"/>
    </source>
</evidence>